<organism evidence="2 3">
    <name type="scientific">Mixia osmundae (strain CBS 9802 / IAM 14324 / JCM 22182 / KY 12970)</name>
    <dbReference type="NCBI Taxonomy" id="764103"/>
    <lineage>
        <taxon>Eukaryota</taxon>
        <taxon>Fungi</taxon>
        <taxon>Dikarya</taxon>
        <taxon>Basidiomycota</taxon>
        <taxon>Pucciniomycotina</taxon>
        <taxon>Mixiomycetes</taxon>
        <taxon>Mixiales</taxon>
        <taxon>Mixiaceae</taxon>
        <taxon>Mixia</taxon>
    </lineage>
</organism>
<accession>G7E547</accession>
<evidence type="ECO:0000313" key="2">
    <source>
        <dbReference type="EMBL" id="GAA97957.1"/>
    </source>
</evidence>
<keyword evidence="3" id="KW-1185">Reference proteome</keyword>
<name>G7E547_MIXOS</name>
<keyword evidence="1" id="KW-0732">Signal</keyword>
<gene>
    <name evidence="2" type="primary">Mo04637</name>
    <name evidence="2" type="ORF">E5Q_04637</name>
</gene>
<proteinExistence type="predicted"/>
<reference evidence="2 3" key="1">
    <citation type="journal article" date="2011" name="J. Gen. Appl. Microbiol.">
        <title>Draft genome sequencing of the enigmatic basidiomycete Mixia osmundae.</title>
        <authorList>
            <person name="Nishida H."/>
            <person name="Nagatsuka Y."/>
            <person name="Sugiyama J."/>
        </authorList>
    </citation>
    <scope>NUCLEOTIDE SEQUENCE [LARGE SCALE GENOMIC DNA]</scope>
    <source>
        <strain evidence="3">CBS 9802 / IAM 14324 / JCM 22182 / KY 12970</strain>
    </source>
</reference>
<dbReference type="Proteomes" id="UP000009131">
    <property type="component" value="Unassembled WGS sequence"/>
</dbReference>
<reference evidence="2 3" key="2">
    <citation type="journal article" date="2012" name="Open Biol.">
        <title>Characteristics of nucleosomes and linker DNA regions on the genome of the basidiomycete Mixia osmundae revealed by mono- and dinucleosome mapping.</title>
        <authorList>
            <person name="Nishida H."/>
            <person name="Kondo S."/>
            <person name="Matsumoto T."/>
            <person name="Suzuki Y."/>
            <person name="Yoshikawa H."/>
            <person name="Taylor T.D."/>
            <person name="Sugiyama J."/>
        </authorList>
    </citation>
    <scope>NUCLEOTIDE SEQUENCE [LARGE SCALE GENOMIC DNA]</scope>
    <source>
        <strain evidence="3">CBS 9802 / IAM 14324 / JCM 22182 / KY 12970</strain>
    </source>
</reference>
<dbReference type="InParanoid" id="G7E547"/>
<comment type="caution">
    <text evidence="2">The sequence shown here is derived from an EMBL/GenBank/DDBJ whole genome shotgun (WGS) entry which is preliminary data.</text>
</comment>
<feature type="signal peptide" evidence="1">
    <location>
        <begin position="1"/>
        <end position="21"/>
    </location>
</feature>
<dbReference type="HOGENOM" id="CLU_727775_0_0_1"/>
<evidence type="ECO:0000313" key="3">
    <source>
        <dbReference type="Proteomes" id="UP000009131"/>
    </source>
</evidence>
<feature type="chain" id="PRO_5003492446" evidence="1">
    <location>
        <begin position="22"/>
        <end position="380"/>
    </location>
</feature>
<protein>
    <submittedName>
        <fullName evidence="2">Uncharacterized protein</fullName>
    </submittedName>
</protein>
<dbReference type="EMBL" id="BABT02000147">
    <property type="protein sequence ID" value="GAA97957.1"/>
    <property type="molecule type" value="Genomic_DNA"/>
</dbReference>
<evidence type="ECO:0000256" key="1">
    <source>
        <dbReference type="SAM" id="SignalP"/>
    </source>
</evidence>
<dbReference type="AlphaFoldDB" id="G7E547"/>
<sequence length="380" mass="41738">MYPPLLLSSLLSTTFVHVASAYFGQKLAITSSTASDDLFAMHYHLVAQADGICQTRTTALVPGTTLDVVVVAKGDQVEWKLLERSNTGPVRLTNVFRFGQHVFAQLDVNIIGPEGWAQPAWTREERTCCRSVTTVSVTLGVSTDSFTIDKPTQSRIVCGPNGYFQLSTECKDYRPMILGCEEVHATVSAHDVPEDRLPIIQAYSCMARAAGMCEIVHANGQSRYDSTETDPAAVTIVLISKVQYTDPPYFTQWLTFDLVNARRVHYLSSRLSGSNPALFFEVWSRGAGPNQPAWSEIDKRCCYARFNWGVELSILEHRAVFDLQEEALSVSCVPDGKSIPGTFCSGVFPAMADFACRHTSANIVDLPLGVIDPEASPRVA</sequence>